<accession>A0A8S1YJ33</accession>
<name>A0A8S1YJ33_PAROT</name>
<evidence type="ECO:0000256" key="1">
    <source>
        <dbReference type="SAM" id="MobiDB-lite"/>
    </source>
</evidence>
<dbReference type="OMA" id="QFGPNRY"/>
<evidence type="ECO:0000313" key="2">
    <source>
        <dbReference type="EMBL" id="CAD8213498.1"/>
    </source>
</evidence>
<sequence length="565" mass="67027">MIEDCQLDQIIGARNQFGPNRYVVVSESLFFESYELFQQSAQLINTQKENEKNSTLDKNDRFIIFATSILRQQTFEQYMKFTSDQLEKYRKANQASVVISIITKLIKENIDQTIQKKQDQNNLQEKSEEENCIIIIELEQTEIFEIKKRKQSTLQSEDFLNLLETKSKENLDFWENQRRLRQVYSKEICQLIKNVQINETFIYVTRKQISINDIRSQFEQQFQIKQIVDENFQQVEELHQDIINNPTQRYVPLIIYNQLFRDQVINPIVELSKQNRQVSFQTIQTCLGCTVFQPIEVFLKLIETVENCREIIRWVNLLQRHLEGKSVNKQSQAGDDKDKDYITQKTRDYLTNSYIQWDKRFQDVFLDAKNEDSYDLFLASKEKIENTQYEEQQMKDNQSNTYFSLVLYEIKDNFLILYQNFKIGTDSFNVISKLELKNNFDAQNKNESNSHPVQVDPSSKAKGNNLVQKYKQNEQSSQQHQNSTQADHVDINQISLIDKEEGKIVYTLKFQLKEEHQQLVNNENKQFRNLILDVLIRTIAIKVKQTMYNPISRKYASKITQLVLI</sequence>
<dbReference type="Proteomes" id="UP000683925">
    <property type="component" value="Unassembled WGS sequence"/>
</dbReference>
<dbReference type="EMBL" id="CAJJDP010000164">
    <property type="protein sequence ID" value="CAD8213498.1"/>
    <property type="molecule type" value="Genomic_DNA"/>
</dbReference>
<reference evidence="2" key="1">
    <citation type="submission" date="2021-01" db="EMBL/GenBank/DDBJ databases">
        <authorList>
            <consortium name="Genoscope - CEA"/>
            <person name="William W."/>
        </authorList>
    </citation>
    <scope>NUCLEOTIDE SEQUENCE</scope>
</reference>
<proteinExistence type="predicted"/>
<comment type="caution">
    <text evidence="2">The sequence shown here is derived from an EMBL/GenBank/DDBJ whole genome shotgun (WGS) entry which is preliminary data.</text>
</comment>
<gene>
    <name evidence="2" type="ORF">POCTA_138.1.T1620031</name>
</gene>
<protein>
    <submittedName>
        <fullName evidence="2">Uncharacterized protein</fullName>
    </submittedName>
</protein>
<evidence type="ECO:0000313" key="3">
    <source>
        <dbReference type="Proteomes" id="UP000683925"/>
    </source>
</evidence>
<organism evidence="2 3">
    <name type="scientific">Paramecium octaurelia</name>
    <dbReference type="NCBI Taxonomy" id="43137"/>
    <lineage>
        <taxon>Eukaryota</taxon>
        <taxon>Sar</taxon>
        <taxon>Alveolata</taxon>
        <taxon>Ciliophora</taxon>
        <taxon>Intramacronucleata</taxon>
        <taxon>Oligohymenophorea</taxon>
        <taxon>Peniculida</taxon>
        <taxon>Parameciidae</taxon>
        <taxon>Paramecium</taxon>
    </lineage>
</organism>
<dbReference type="AlphaFoldDB" id="A0A8S1YJ33"/>
<feature type="compositionally biased region" description="Polar residues" evidence="1">
    <location>
        <begin position="442"/>
        <end position="452"/>
    </location>
</feature>
<dbReference type="OrthoDB" id="308175at2759"/>
<keyword evidence="3" id="KW-1185">Reference proteome</keyword>
<feature type="region of interest" description="Disordered" evidence="1">
    <location>
        <begin position="442"/>
        <end position="461"/>
    </location>
</feature>